<dbReference type="InterPro" id="IPR050330">
    <property type="entry name" value="Bact_OuterMem_StrucFunc"/>
</dbReference>
<keyword evidence="5 8" id="KW-1133">Transmembrane helix</keyword>
<dbReference type="CDD" id="cd07185">
    <property type="entry name" value="OmpA_C-like"/>
    <property type="match status" value="1"/>
</dbReference>
<organism evidence="10 11">
    <name type="scientific">Alkalispirillum mobile</name>
    <dbReference type="NCBI Taxonomy" id="85925"/>
    <lineage>
        <taxon>Bacteria</taxon>
        <taxon>Pseudomonadati</taxon>
        <taxon>Pseudomonadota</taxon>
        <taxon>Gammaproteobacteria</taxon>
        <taxon>Chromatiales</taxon>
        <taxon>Ectothiorhodospiraceae</taxon>
        <taxon>Alkalispirillum</taxon>
    </lineage>
</organism>
<dbReference type="PROSITE" id="PS51123">
    <property type="entry name" value="OMPA_2"/>
    <property type="match status" value="1"/>
</dbReference>
<evidence type="ECO:0000256" key="4">
    <source>
        <dbReference type="ARBA" id="ARBA00022692"/>
    </source>
</evidence>
<keyword evidence="3" id="KW-1003">Cell membrane</keyword>
<evidence type="ECO:0000256" key="5">
    <source>
        <dbReference type="ARBA" id="ARBA00022989"/>
    </source>
</evidence>
<dbReference type="InterPro" id="IPR025713">
    <property type="entry name" value="MotB-like_N_dom"/>
</dbReference>
<dbReference type="Pfam" id="PF00691">
    <property type="entry name" value="OmpA"/>
    <property type="match status" value="1"/>
</dbReference>
<evidence type="ECO:0000313" key="10">
    <source>
        <dbReference type="EMBL" id="RLK50457.1"/>
    </source>
</evidence>
<evidence type="ECO:0000256" key="3">
    <source>
        <dbReference type="ARBA" id="ARBA00022475"/>
    </source>
</evidence>
<accession>A0A498C613</accession>
<evidence type="ECO:0000259" key="9">
    <source>
        <dbReference type="PROSITE" id="PS51123"/>
    </source>
</evidence>
<dbReference type="PANTHER" id="PTHR30329:SF21">
    <property type="entry name" value="LIPOPROTEIN YIAD-RELATED"/>
    <property type="match status" value="1"/>
</dbReference>
<dbReference type="AlphaFoldDB" id="A0A498C613"/>
<dbReference type="Pfam" id="PF13677">
    <property type="entry name" value="MotB_plug"/>
    <property type="match status" value="1"/>
</dbReference>
<dbReference type="SUPFAM" id="SSF103088">
    <property type="entry name" value="OmpA-like"/>
    <property type="match status" value="1"/>
</dbReference>
<keyword evidence="6 7" id="KW-0472">Membrane</keyword>
<comment type="caution">
    <text evidence="10">The sequence shown here is derived from an EMBL/GenBank/DDBJ whole genome shotgun (WGS) entry which is preliminary data.</text>
</comment>
<evidence type="ECO:0000256" key="2">
    <source>
        <dbReference type="ARBA" id="ARBA00008914"/>
    </source>
</evidence>
<dbReference type="InterPro" id="IPR006665">
    <property type="entry name" value="OmpA-like"/>
</dbReference>
<dbReference type="PANTHER" id="PTHR30329">
    <property type="entry name" value="STATOR ELEMENT OF FLAGELLAR MOTOR COMPLEX"/>
    <property type="match status" value="1"/>
</dbReference>
<dbReference type="Proteomes" id="UP000275461">
    <property type="component" value="Unassembled WGS sequence"/>
</dbReference>
<reference evidence="10 11" key="1">
    <citation type="submission" date="2018-10" db="EMBL/GenBank/DDBJ databases">
        <title>Genomic Encyclopedia of Type Strains, Phase IV (KMG-IV): sequencing the most valuable type-strain genomes for metagenomic binning, comparative biology and taxonomic classification.</title>
        <authorList>
            <person name="Goeker M."/>
        </authorList>
    </citation>
    <scope>NUCLEOTIDE SEQUENCE [LARGE SCALE GENOMIC DNA]</scope>
    <source>
        <strain evidence="10 11">DSM 12769</strain>
    </source>
</reference>
<keyword evidence="4 8" id="KW-0812">Transmembrane</keyword>
<proteinExistence type="inferred from homology"/>
<sequence length="285" mass="31700">MAGFEDNRTRPIVVKRVKKVVGGHHGGSWKVAFADFMTAMFAMFLVLWIVTAMDDPQRAAVADYFRNPTLVDDEGAESAPSMIDLEGGSPTPLDLGESPTPMDQARQDGAWISEGEMRDLLQQLEDKVAEQEALAEYRDQIIMDMTPDGLRIQLVDAENRPMFDLGSAELRSYAREIISGLTEVLEEVPNALRISGHTDARPFIGRRDYSNWELSSDRANAARRALTADGIQPYRVSQVVGLAETQPFDEDDPLDAINRRISIILLTREADQALRQPEAVAPEDL</sequence>
<dbReference type="GO" id="GO:0005886">
    <property type="term" value="C:plasma membrane"/>
    <property type="evidence" value="ECO:0007669"/>
    <property type="project" value="UniProtKB-SubCell"/>
</dbReference>
<gene>
    <name evidence="10" type="ORF">DFR31_0356</name>
</gene>
<dbReference type="EMBL" id="RCDA01000001">
    <property type="protein sequence ID" value="RLK50457.1"/>
    <property type="molecule type" value="Genomic_DNA"/>
</dbReference>
<evidence type="ECO:0000256" key="1">
    <source>
        <dbReference type="ARBA" id="ARBA00004162"/>
    </source>
</evidence>
<protein>
    <submittedName>
        <fullName evidence="10">Chemotaxis protein MotB</fullName>
    </submittedName>
</protein>
<evidence type="ECO:0000256" key="8">
    <source>
        <dbReference type="SAM" id="Phobius"/>
    </source>
</evidence>
<dbReference type="NCBIfam" id="NF006548">
    <property type="entry name" value="PRK09041.1"/>
    <property type="match status" value="1"/>
</dbReference>
<dbReference type="Gene3D" id="3.30.1330.60">
    <property type="entry name" value="OmpA-like domain"/>
    <property type="match status" value="1"/>
</dbReference>
<evidence type="ECO:0000313" key="11">
    <source>
        <dbReference type="Proteomes" id="UP000275461"/>
    </source>
</evidence>
<dbReference type="InterPro" id="IPR036737">
    <property type="entry name" value="OmpA-like_sf"/>
</dbReference>
<name>A0A498C613_9GAMM</name>
<dbReference type="OrthoDB" id="9809186at2"/>
<comment type="subcellular location">
    <subcellularLocation>
        <location evidence="1">Cell membrane</location>
        <topology evidence="1">Single-pass membrane protein</topology>
    </subcellularLocation>
</comment>
<evidence type="ECO:0000256" key="7">
    <source>
        <dbReference type="PROSITE-ProRule" id="PRU00473"/>
    </source>
</evidence>
<comment type="similarity">
    <text evidence="2">Belongs to the MotB family.</text>
</comment>
<feature type="domain" description="OmpA-like" evidence="9">
    <location>
        <begin position="150"/>
        <end position="269"/>
    </location>
</feature>
<keyword evidence="11" id="KW-1185">Reference proteome</keyword>
<evidence type="ECO:0000256" key="6">
    <source>
        <dbReference type="ARBA" id="ARBA00023136"/>
    </source>
</evidence>
<feature type="transmembrane region" description="Helical" evidence="8">
    <location>
        <begin position="31"/>
        <end position="50"/>
    </location>
</feature>
<dbReference type="RefSeq" id="WP_121440947.1">
    <property type="nucleotide sequence ID" value="NZ_RCDA01000001.1"/>
</dbReference>